<name>A0ABY9Y344_9FLAO</name>
<accession>A0ABY9Y344</accession>
<dbReference type="PROSITE" id="PS50825">
    <property type="entry name" value="HYR"/>
    <property type="match status" value="1"/>
</dbReference>
<keyword evidence="2" id="KW-0677">Repeat</keyword>
<keyword evidence="3" id="KW-1015">Disulfide bond</keyword>
<reference evidence="6 7" key="1">
    <citation type="submission" date="2023-09" db="EMBL/GenBank/DDBJ databases">
        <title>Thalassobella suaedae gen. nov., sp. nov., a marine bacterium of the family Flavobacteriaceae isolated from a halophyte Suaeda japonica.</title>
        <authorList>
            <person name="Lee S.Y."/>
            <person name="Hwang C.Y."/>
        </authorList>
    </citation>
    <scope>NUCLEOTIDE SEQUENCE [LARGE SCALE GENOMIC DNA]</scope>
    <source>
        <strain evidence="6 7">HL-DH10</strain>
    </source>
</reference>
<gene>
    <name evidence="6" type="ORF">RHP49_00010</name>
</gene>
<dbReference type="InterPro" id="IPR003410">
    <property type="entry name" value="HYR_dom"/>
</dbReference>
<keyword evidence="1" id="KW-0732">Signal</keyword>
<feature type="domain" description="HYR" evidence="5">
    <location>
        <begin position="1638"/>
        <end position="1732"/>
    </location>
</feature>
<dbReference type="Pfam" id="PF02494">
    <property type="entry name" value="HYR"/>
    <property type="match status" value="1"/>
</dbReference>
<evidence type="ECO:0000313" key="7">
    <source>
        <dbReference type="Proteomes" id="UP001303407"/>
    </source>
</evidence>
<dbReference type="Pfam" id="PF13385">
    <property type="entry name" value="Laminin_G_3"/>
    <property type="match status" value="1"/>
</dbReference>
<keyword evidence="7" id="KW-1185">Reference proteome</keyword>
<dbReference type="SUPFAM" id="SSF49899">
    <property type="entry name" value="Concanavalin A-like lectins/glucanases"/>
    <property type="match status" value="1"/>
</dbReference>
<evidence type="ECO:0000256" key="4">
    <source>
        <dbReference type="SAM" id="MobiDB-lite"/>
    </source>
</evidence>
<dbReference type="InterPro" id="IPR006558">
    <property type="entry name" value="LamG-like"/>
</dbReference>
<dbReference type="InterPro" id="IPR001791">
    <property type="entry name" value="Laminin_G"/>
</dbReference>
<dbReference type="RefSeq" id="WP_415862639.1">
    <property type="nucleotide sequence ID" value="NZ_CP134536.1"/>
</dbReference>
<evidence type="ECO:0000313" key="6">
    <source>
        <dbReference type="EMBL" id="WNH12658.1"/>
    </source>
</evidence>
<dbReference type="Gene3D" id="2.60.120.200">
    <property type="match status" value="1"/>
</dbReference>
<dbReference type="SMART" id="SM00560">
    <property type="entry name" value="LamGL"/>
    <property type="match status" value="1"/>
</dbReference>
<evidence type="ECO:0000256" key="1">
    <source>
        <dbReference type="ARBA" id="ARBA00022729"/>
    </source>
</evidence>
<dbReference type="PANTHER" id="PTHR24273">
    <property type="entry name" value="FI04643P-RELATED"/>
    <property type="match status" value="1"/>
</dbReference>
<feature type="compositionally biased region" description="Low complexity" evidence="4">
    <location>
        <begin position="3203"/>
        <end position="3213"/>
    </location>
</feature>
<feature type="region of interest" description="Disordered" evidence="4">
    <location>
        <begin position="3188"/>
        <end position="3216"/>
    </location>
</feature>
<protein>
    <submittedName>
        <fullName evidence="6">LamG-like jellyroll fold domain-containing protein</fullName>
    </submittedName>
</protein>
<evidence type="ECO:0000256" key="2">
    <source>
        <dbReference type="ARBA" id="ARBA00022737"/>
    </source>
</evidence>
<organism evidence="6 7">
    <name type="scientific">Thalassobellus suaedae</name>
    <dbReference type="NCBI Taxonomy" id="3074124"/>
    <lineage>
        <taxon>Bacteria</taxon>
        <taxon>Pseudomonadati</taxon>
        <taxon>Bacteroidota</taxon>
        <taxon>Flavobacteriia</taxon>
        <taxon>Flavobacteriales</taxon>
        <taxon>Flavobacteriaceae</taxon>
        <taxon>Thalassobellus</taxon>
    </lineage>
</organism>
<sequence>MNAACQIVIPDVTNTDSDCSTVTVTQNPVAGTLVAATHNTTIDVIVSAVDAAGNNAASTQTVTLTPKDITAPTFTVATDQDVNMNAACQIVIPDVTNTDSDCSTVTVTQNPAAGTLVAATHNTTIDVIVSAVDAAGNNAASTQTVTLTPKDITAPTFTVATDQDVNMNAACQIVIPDVTNTDSDCSTVTVTQNPAAGTLVAATHNTTIDVIVSAVDAAGNNAASTQTVTLTPKDITAPTFTVATDQDVNMNAACQIVIPDVTNTDSDCSTVTVTQNPVAGTLVAATHNTTIDVIVSAVDAAGNNAASTQTVTLTPKDITAPTFTVVTDQDVNMNAACQIVIPDVTNTDSDCSTVTVTQNPAAGTLVAATHNTTIDVIVSAVDAAGNNAASTQTVTLTPKDVTAPTFTVVTDQDVNMNAACQIVIPDVTNTDSDCSTVTVTQNPAAGTLVAATHNTTIDVIVSAVDAAGNNAASTQTVTLTPKDVTAPTFTVVTDQDVNMNAACQIVIPDVTNTDSDCSTVTVTQNPAAGTLVAATHNTTIDVIVSAVDAAGNNAASTQTVTLTPKDVTAPTFTVATDQDVNMNAACQIVIPDVTNTDSDCSTVTVTQNPAAGTLVAATHNTTIDVIVSAVDAAGNNAASTQTVTLTPKDVTAPTFTVATDQDVNMNAACQIVIPDVTNTDSDCSTVTVTQNPAAGTLVAATHNTTIDVIVSAVDAAGNNAASTQTVTLTPKDVTAPTFTVVTDQDVNMNAACQIVIPDVTNTDSDCSTVTVTQNPAAGTLVAATHNTTIDVIVSAVDAAGNNAASTQTVTLTPKDITAPTFTVATDQDVNMNAACQIVIPDVTNTDSDCSTVTVTQNPAAGTLVAATHNTTIDVIVSAVDAAGNNAASTQTVTLTPKDITAPTFTVATDQDVNMNAACQIVIPDVTNTDSDCSTVTVTQNPAAGTLVAATHNTTIDVIVSAVDAAGNNAASTQTVTLTPKDITAPTFTVATDQDVNMNAACQIVIPDVTNTDSDCSTVTVTQNPVAGTLVAATHNTTIDVIVSAVDAAGNNAASTQTVTLTPKDITAPTFTVVTDQDVNMNAACQIVIPDVTNTDSDCSTVTVTQNPAAGTLVAATHNTTIDVIVSAVDAAGNNAASTQTVTLTPKDVTAPTFTVVTDQDVNMNAACQIVIPDVTNTDSDCSTVTVTQNPAAGTLVAATHNTTIDVIVSAVDAAGNNAASTQTVTLTPKDVTAPTFTVVTDQDVNMNAACQIVIPDVTNTDSDCSTVTVTQNPAAGTLVAATHNTTIDVIVSAVDAAGNNAASTQTVTLTPKDVTAPTFTVATDQDVNMNAACQIVIPDVTNTDSDCSTVTVTQNPAAGTLVAATHNTTIDVIVSAVDATGNNAASTQTVTLTPKDVTAPTFTVVTDQDVNMNAACQIVIPDVTNTDSDCSTVTVTQNPAAGTLVAATHNTTIDVIVSAVDAAGNNAASTQTVTLTPKDVTAPVISALTDINVGECSGTPTAPTTTDNCAGTIIGTPNLTFPITVQGTTVITWTFDDGNGNSTTANQNVIVDDTTKPTLTVVTDFNENVGSACSFTIPDYTGLTTAADNCTAVGSIVKTQTPVAGTVISGHNKTQLITITANDGNGNTQTTTFTITLKDITPPTISCPDNQSVNTSLDGTGNCTVNFAVVTPAFNDNCSATLTWNMTGAVTASGSGAVGNRTFPIGTTTINYTVTDAAGLTATCSQDITVVDNENPTITCPSDQNVSFDNNCAFEIPDYTAFIEVSTLDNCDSNPTVMQSPAPGTLISSTTTVTLTATDNYNNKSSCSFKVIPIDNLSPTAICKPYTAVLSANGTVTISALNIDNGSYDNCGIINRTVSPSSFNCDNIGDNTVTFTVFDNAGNSDSCTTTVTIVDNTPPTMICKNFVVVVNAITRVATIKASDIDNGSNDACGLASLSVSPNIFPEDPNGNVYTATTTLTAIDVNGKSNTCTATVTVEPPKNQFTYLTGVIVNPTPDNPQPPSALVEATSCPGGTTTPRDVSFTLQPINDYVLQADDVNFWEYSNDNGETWTQISGTAGKLTHIILGLAEDTFVRLNIKYYTEDPLNPVINQTSAEAYVRFLPPDEPPIIVSHTALDICLGDDVTVNAESYFDQPNGQFGEGGEFNYAQPDGWRVDKLDGYFPASGDNGNETTWKESNSNNNATFSGINYDTSDNTKFAIAHGIGNYTTLETPVFSTIGMTSAEAILSFNTSYYFCNGGYGEIWLSFDSGNTYTQELTTNEPFDFDSSDGTTTTGVKVAKGPGSEYIGTTDPRMVSATINLGAYTGLSGLRVMFKFYGSTATCGKASNILPNPNNITASKDADIASGWAIDAVGFAYATVDEILEWTDENGTVIFTGTTATVTPVTPGIREYGVTALVNGCRADNDLGTNFVNINASLAYAGQDYTPLTSECGENALQLNAYDNGLTAVENYNKGAWVNNLYVVPDIAAGDADYLGTGVTGQWTIESAGSFSCGNNASFSSNTDPNAIFTADPGIYKLRWTLTNGCFDEINVTIVDCPTIDFDGTNDYVTFKNNYNLNTNFSIEIWVKPNSVNSTKTVFSRKNANDNTNGYDLSIVDGQVLFNWYNASGSGSATSQGDVIDINRWYHLAVTFDGATYKLYVDGIELDSVDGNAPALSANNIEALLGAMDQAPPNNPTNYFHGWVDELKIWDKALTVEHIRQMMNQEVEQLGTDVGGVVIPTKIYGPDTDNDGIEDNAILWSNLQGYYHMTIVCGDLYPDKGVSGRLRNINSSQQQTAPIPYTSRANQNWDTDNTWTNFNFWDVPNSNGINGNPIDWNIVVTSHNIISDSRDLILLGLIVNPGKLTITNSGTQDETNLGNGLWITHYLKLDGQIDLVGESQLVQKRYNTSGNSTVQFNESILDVSSAGHIERDQQGSVNIYNYNYWSSPVSPRNTTDNNLPYYIKWQHRDGSDSSNPKVINWLSSGYNGSPTTPTSISEYWLWSFENFTSNTYANWVKLKSTSPVKAGLGYTMKGSGASGSYQNYVFFGKPHNNTINSPINDDNDALVGNPYPSALDANEFIKDNIPKISPEPDPVTGEDMPTTANPGTTGSIDGSLYFWIHFDSNNTHILRDYQGGYATYTLGGGLAPVTGLNYTTTDGYYISGDGESKLEPGQYIPVAQGFFVHSADAHKLSNQLKFQNSQRAFKRETNDNAPDGSQFLKTSNSKNAKNSSNPTINEMAIKRLRLQFKSTEGTNRPLLLAFTPNNEASDGFDYGYDAKVFETLPSDMLFMINNDKYTIQAVGKFDKNKRYPLGIFSKKGGGIEVSISEMENLNPNTKVYIYDSLLGTYTPINGNNQKFETTLDVGNYTNRFFITFTKDNKSLSDADELLENVIVNYLKNSKEIFIKIPNSNNVKQIYLTNMLGQTIKTWNKTNLPSLSNEMRIPVSKSISEGTYIIIVQTSTGSMNKKVVIGK</sequence>
<dbReference type="Proteomes" id="UP001303407">
    <property type="component" value="Chromosome"/>
</dbReference>
<dbReference type="InterPro" id="IPR013320">
    <property type="entry name" value="ConA-like_dom_sf"/>
</dbReference>
<dbReference type="SMART" id="SM00282">
    <property type="entry name" value="LamG"/>
    <property type="match status" value="1"/>
</dbReference>
<dbReference type="CDD" id="cd00110">
    <property type="entry name" value="LamG"/>
    <property type="match status" value="1"/>
</dbReference>
<dbReference type="EMBL" id="CP134536">
    <property type="protein sequence ID" value="WNH12658.1"/>
    <property type="molecule type" value="Genomic_DNA"/>
</dbReference>
<proteinExistence type="predicted"/>
<dbReference type="PANTHER" id="PTHR24273:SF32">
    <property type="entry name" value="HYALIN"/>
    <property type="match status" value="1"/>
</dbReference>
<evidence type="ECO:0000256" key="3">
    <source>
        <dbReference type="ARBA" id="ARBA00023157"/>
    </source>
</evidence>
<evidence type="ECO:0000259" key="5">
    <source>
        <dbReference type="PROSITE" id="PS50825"/>
    </source>
</evidence>